<dbReference type="Pfam" id="PF00294">
    <property type="entry name" value="PfkB"/>
    <property type="match status" value="1"/>
</dbReference>
<evidence type="ECO:0000256" key="3">
    <source>
        <dbReference type="ARBA" id="ARBA00022777"/>
    </source>
</evidence>
<evidence type="ECO:0000313" key="6">
    <source>
        <dbReference type="Proteomes" id="UP001437460"/>
    </source>
</evidence>
<dbReference type="InterPro" id="IPR052700">
    <property type="entry name" value="Carb_kinase_PfkB-like"/>
</dbReference>
<dbReference type="SUPFAM" id="SSF53613">
    <property type="entry name" value="Ribokinase-like"/>
    <property type="match status" value="1"/>
</dbReference>
<keyword evidence="6" id="KW-1185">Reference proteome</keyword>
<keyword evidence="2" id="KW-0808">Transferase</keyword>
<dbReference type="GO" id="GO:0016301">
    <property type="term" value="F:kinase activity"/>
    <property type="evidence" value="ECO:0007669"/>
    <property type="project" value="UniProtKB-KW"/>
</dbReference>
<gene>
    <name evidence="5" type="ORF">WMO41_08350</name>
</gene>
<evidence type="ECO:0000259" key="4">
    <source>
        <dbReference type="Pfam" id="PF00294"/>
    </source>
</evidence>
<name>A0ABV1HNK3_9FIRM</name>
<comment type="similarity">
    <text evidence="1">Belongs to the carbohydrate kinase PfkB family.</text>
</comment>
<keyword evidence="3 5" id="KW-0418">Kinase</keyword>
<dbReference type="Proteomes" id="UP001437460">
    <property type="component" value="Unassembled WGS sequence"/>
</dbReference>
<evidence type="ECO:0000256" key="1">
    <source>
        <dbReference type="ARBA" id="ARBA00010688"/>
    </source>
</evidence>
<evidence type="ECO:0000313" key="5">
    <source>
        <dbReference type="EMBL" id="MEQ2563173.1"/>
    </source>
</evidence>
<organism evidence="5 6">
    <name type="scientific">Ventrimonas faecis</name>
    <dbReference type="NCBI Taxonomy" id="3133170"/>
    <lineage>
        <taxon>Bacteria</taxon>
        <taxon>Bacillati</taxon>
        <taxon>Bacillota</taxon>
        <taxon>Clostridia</taxon>
        <taxon>Lachnospirales</taxon>
        <taxon>Lachnospiraceae</taxon>
        <taxon>Ventrimonas</taxon>
    </lineage>
</organism>
<accession>A0ABV1HNK3</accession>
<comment type="caution">
    <text evidence="5">The sequence shown here is derived from an EMBL/GenBank/DDBJ whole genome shotgun (WGS) entry which is preliminary data.</text>
</comment>
<dbReference type="Gene3D" id="3.40.1190.20">
    <property type="match status" value="1"/>
</dbReference>
<dbReference type="EMBL" id="JBBMFJ010000015">
    <property type="protein sequence ID" value="MEQ2563173.1"/>
    <property type="molecule type" value="Genomic_DNA"/>
</dbReference>
<dbReference type="InterPro" id="IPR011611">
    <property type="entry name" value="PfkB_dom"/>
</dbReference>
<feature type="domain" description="Carbohydrate kinase PfkB" evidence="4">
    <location>
        <begin position="2"/>
        <end position="307"/>
    </location>
</feature>
<dbReference type="CDD" id="cd01166">
    <property type="entry name" value="KdgK"/>
    <property type="match status" value="1"/>
</dbReference>
<sequence length="339" mass="37411">MKILTFGEIMLRLKTPEHLRIVQADGFEASYGGAESNVAVSLATLGDDAAFLTKLPKNPVGDAAFNELRRYGVDTSRILRGGARLGIYFFEKGSDIRPTSVLYDRAGSALAEADADEFNWEALLSGIDIFFFSGVTPAISPSVEQAVFGALKYCHSHGITVICDLNYRTKMWSQEKAQSVMKELMQYVDLCIANDEDFEATLGIHAFDGDMAHGIDQIETYRQGILKIQELYPNCKAVASVLRNLKTAEDGEWMGIYLKDGHFYESPIHTVHSLEAVGAGDAFAGALIHGLVHGFSPQKLIDFSITASVMKLMIQHDFNLVSEEEILRIMKTGETNVIR</sequence>
<reference evidence="5 6" key="1">
    <citation type="submission" date="2024-03" db="EMBL/GenBank/DDBJ databases">
        <title>Human intestinal bacterial collection.</title>
        <authorList>
            <person name="Pauvert C."/>
            <person name="Hitch T.C.A."/>
            <person name="Clavel T."/>
        </authorList>
    </citation>
    <scope>NUCLEOTIDE SEQUENCE [LARGE SCALE GENOMIC DNA]</scope>
    <source>
        <strain evidence="5 6">CLA-AP-H27</strain>
    </source>
</reference>
<dbReference type="PANTHER" id="PTHR43320">
    <property type="entry name" value="SUGAR KINASE"/>
    <property type="match status" value="1"/>
</dbReference>
<proteinExistence type="inferred from homology"/>
<dbReference type="InterPro" id="IPR029056">
    <property type="entry name" value="Ribokinase-like"/>
</dbReference>
<evidence type="ECO:0000256" key="2">
    <source>
        <dbReference type="ARBA" id="ARBA00022679"/>
    </source>
</evidence>
<protein>
    <submittedName>
        <fullName evidence="5">Sugar kinase</fullName>
    </submittedName>
</protein>
<dbReference type="PANTHER" id="PTHR43320:SF2">
    <property type="entry name" value="2-DEHYDRO-3-DEOXYGLUCONOKINASE_2-DEHYDRO-3-DEOXYGALACTONOKINASE"/>
    <property type="match status" value="1"/>
</dbReference>
<dbReference type="RefSeq" id="WP_349229367.1">
    <property type="nucleotide sequence ID" value="NZ_JBBMFJ010000015.1"/>
</dbReference>